<comment type="similarity">
    <text evidence="1">Belongs to the sigma-70 factor family. ECF subfamily.</text>
</comment>
<keyword evidence="5" id="KW-0804">Transcription</keyword>
<dbReference type="Pfam" id="PF04542">
    <property type="entry name" value="Sigma70_r2"/>
    <property type="match status" value="1"/>
</dbReference>
<keyword evidence="9" id="KW-1185">Reference proteome</keyword>
<dbReference type="GO" id="GO:0003677">
    <property type="term" value="F:DNA binding"/>
    <property type="evidence" value="ECO:0007669"/>
    <property type="project" value="UniProtKB-KW"/>
</dbReference>
<organism evidence="8 9">
    <name type="scientific">Aliidiomarina haloalkalitolerans</name>
    <dbReference type="NCBI Taxonomy" id="859059"/>
    <lineage>
        <taxon>Bacteria</taxon>
        <taxon>Pseudomonadati</taxon>
        <taxon>Pseudomonadota</taxon>
        <taxon>Gammaproteobacteria</taxon>
        <taxon>Alteromonadales</taxon>
        <taxon>Idiomarinaceae</taxon>
        <taxon>Aliidiomarina</taxon>
    </lineage>
</organism>
<protein>
    <submittedName>
        <fullName evidence="8">RNA polymerase sigma factor</fullName>
    </submittedName>
</protein>
<dbReference type="OrthoDB" id="9797134at2"/>
<dbReference type="InterPro" id="IPR039425">
    <property type="entry name" value="RNA_pol_sigma-70-like"/>
</dbReference>
<dbReference type="InterPro" id="IPR013249">
    <property type="entry name" value="RNA_pol_sigma70_r4_t2"/>
</dbReference>
<dbReference type="SUPFAM" id="SSF88946">
    <property type="entry name" value="Sigma2 domain of RNA polymerase sigma factors"/>
    <property type="match status" value="1"/>
</dbReference>
<keyword evidence="4" id="KW-0238">DNA-binding</keyword>
<name>A0A432VUL8_9GAMM</name>
<dbReference type="NCBIfam" id="TIGR02937">
    <property type="entry name" value="sigma70-ECF"/>
    <property type="match status" value="1"/>
</dbReference>
<dbReference type="Gene3D" id="1.10.10.10">
    <property type="entry name" value="Winged helix-like DNA-binding domain superfamily/Winged helix DNA-binding domain"/>
    <property type="match status" value="1"/>
</dbReference>
<dbReference type="InterPro" id="IPR013324">
    <property type="entry name" value="RNA_pol_sigma_r3/r4-like"/>
</dbReference>
<evidence type="ECO:0000256" key="2">
    <source>
        <dbReference type="ARBA" id="ARBA00023015"/>
    </source>
</evidence>
<feature type="domain" description="RNA polymerase sigma factor 70 region 4 type 2" evidence="7">
    <location>
        <begin position="107"/>
        <end position="158"/>
    </location>
</feature>
<dbReference type="Pfam" id="PF08281">
    <property type="entry name" value="Sigma70_r4_2"/>
    <property type="match status" value="1"/>
</dbReference>
<comment type="caution">
    <text evidence="8">The sequence shown here is derived from an EMBL/GenBank/DDBJ whole genome shotgun (WGS) entry which is preliminary data.</text>
</comment>
<evidence type="ECO:0000259" key="6">
    <source>
        <dbReference type="Pfam" id="PF04542"/>
    </source>
</evidence>
<dbReference type="SUPFAM" id="SSF88659">
    <property type="entry name" value="Sigma3 and sigma4 domains of RNA polymerase sigma factors"/>
    <property type="match status" value="1"/>
</dbReference>
<evidence type="ECO:0000256" key="1">
    <source>
        <dbReference type="ARBA" id="ARBA00010641"/>
    </source>
</evidence>
<dbReference type="PANTHER" id="PTHR43133:SF8">
    <property type="entry name" value="RNA POLYMERASE SIGMA FACTOR HI_1459-RELATED"/>
    <property type="match status" value="1"/>
</dbReference>
<dbReference type="Gene3D" id="1.10.1740.10">
    <property type="match status" value="1"/>
</dbReference>
<dbReference type="InterPro" id="IPR014284">
    <property type="entry name" value="RNA_pol_sigma-70_dom"/>
</dbReference>
<dbReference type="CDD" id="cd06171">
    <property type="entry name" value="Sigma70_r4"/>
    <property type="match status" value="1"/>
</dbReference>
<dbReference type="InterPro" id="IPR036388">
    <property type="entry name" value="WH-like_DNA-bd_sf"/>
</dbReference>
<gene>
    <name evidence="8" type="ORF">CWE06_06225</name>
</gene>
<proteinExistence type="inferred from homology"/>
<dbReference type="EMBL" id="PIPI01000003">
    <property type="protein sequence ID" value="RUO20220.1"/>
    <property type="molecule type" value="Genomic_DNA"/>
</dbReference>
<evidence type="ECO:0000256" key="3">
    <source>
        <dbReference type="ARBA" id="ARBA00023082"/>
    </source>
</evidence>
<evidence type="ECO:0000256" key="5">
    <source>
        <dbReference type="ARBA" id="ARBA00023163"/>
    </source>
</evidence>
<accession>A0A432VUL8</accession>
<feature type="domain" description="RNA polymerase sigma-70 region 2" evidence="6">
    <location>
        <begin position="22"/>
        <end position="79"/>
    </location>
</feature>
<dbReference type="GO" id="GO:0016987">
    <property type="term" value="F:sigma factor activity"/>
    <property type="evidence" value="ECO:0007669"/>
    <property type="project" value="UniProtKB-KW"/>
</dbReference>
<dbReference type="GO" id="GO:0006352">
    <property type="term" value="P:DNA-templated transcription initiation"/>
    <property type="evidence" value="ECO:0007669"/>
    <property type="project" value="InterPro"/>
</dbReference>
<reference evidence="8 9" key="1">
    <citation type="journal article" date="2011" name="Front. Microbiol.">
        <title>Genomic signatures of strain selection and enhancement in Bacillus atrophaeus var. globigii, a historical biowarfare simulant.</title>
        <authorList>
            <person name="Gibbons H.S."/>
            <person name="Broomall S.M."/>
            <person name="McNew L.A."/>
            <person name="Daligault H."/>
            <person name="Chapman C."/>
            <person name="Bruce D."/>
            <person name="Karavis M."/>
            <person name="Krepps M."/>
            <person name="McGregor P.A."/>
            <person name="Hong C."/>
            <person name="Park K.H."/>
            <person name="Akmal A."/>
            <person name="Feldman A."/>
            <person name="Lin J.S."/>
            <person name="Chang W.E."/>
            <person name="Higgs B.W."/>
            <person name="Demirev P."/>
            <person name="Lindquist J."/>
            <person name="Liem A."/>
            <person name="Fochler E."/>
            <person name="Read T.D."/>
            <person name="Tapia R."/>
            <person name="Johnson S."/>
            <person name="Bishop-Lilly K.A."/>
            <person name="Detter C."/>
            <person name="Han C."/>
            <person name="Sozhamannan S."/>
            <person name="Rosenzweig C.N."/>
            <person name="Skowronski E.W."/>
        </authorList>
    </citation>
    <scope>NUCLEOTIDE SEQUENCE [LARGE SCALE GENOMIC DNA]</scope>
    <source>
        <strain evidence="8 9">AK5</strain>
    </source>
</reference>
<dbReference type="Proteomes" id="UP000288212">
    <property type="component" value="Unassembled WGS sequence"/>
</dbReference>
<sequence>MQTTGVKHVVHPYLQWYEGGLALARSMLRCNQAAQDVLQSAFDKALVAKRLPEDEPAQRVWFYKVIRNGCLDVLRYSQRFVADSEIELFSSSESFSDPVELSQQQVWVRQALMRLNSEQREIIVLRDVNELSYAEIAQVLQLNSGTVMSRLHRARLALREQLLALAADEVSS</sequence>
<dbReference type="RefSeq" id="WP_126792252.1">
    <property type="nucleotide sequence ID" value="NZ_PIPI01000003.1"/>
</dbReference>
<dbReference type="InterPro" id="IPR013325">
    <property type="entry name" value="RNA_pol_sigma_r2"/>
</dbReference>
<dbReference type="InterPro" id="IPR007627">
    <property type="entry name" value="RNA_pol_sigma70_r2"/>
</dbReference>
<evidence type="ECO:0000313" key="9">
    <source>
        <dbReference type="Proteomes" id="UP000288212"/>
    </source>
</evidence>
<dbReference type="AlphaFoldDB" id="A0A432VUL8"/>
<keyword evidence="3" id="KW-0731">Sigma factor</keyword>
<evidence type="ECO:0000256" key="4">
    <source>
        <dbReference type="ARBA" id="ARBA00023125"/>
    </source>
</evidence>
<evidence type="ECO:0000259" key="7">
    <source>
        <dbReference type="Pfam" id="PF08281"/>
    </source>
</evidence>
<evidence type="ECO:0000313" key="8">
    <source>
        <dbReference type="EMBL" id="RUO20220.1"/>
    </source>
</evidence>
<keyword evidence="2" id="KW-0805">Transcription regulation</keyword>
<dbReference type="PANTHER" id="PTHR43133">
    <property type="entry name" value="RNA POLYMERASE ECF-TYPE SIGMA FACTO"/>
    <property type="match status" value="1"/>
</dbReference>